<comment type="subcellular location">
    <subcellularLocation>
        <location evidence="1">Cell envelope</location>
    </subcellularLocation>
</comment>
<dbReference type="Pfam" id="PF25989">
    <property type="entry name" value="YknX_C"/>
    <property type="match status" value="1"/>
</dbReference>
<keyword evidence="2" id="KW-0175">Coiled coil</keyword>
<evidence type="ECO:0000256" key="1">
    <source>
        <dbReference type="ARBA" id="ARBA00004196"/>
    </source>
</evidence>
<dbReference type="PANTHER" id="PTHR32347">
    <property type="entry name" value="EFFLUX SYSTEM COMPONENT YKNX-RELATED"/>
    <property type="match status" value="1"/>
</dbReference>
<dbReference type="Proteomes" id="UP000256310">
    <property type="component" value="Unassembled WGS sequence"/>
</dbReference>
<accession>A0A3D9FJG8</accession>
<proteinExistence type="predicted"/>
<dbReference type="RefSeq" id="WP_116237029.1">
    <property type="nucleotide sequence ID" value="NZ_QRDP01000004.1"/>
</dbReference>
<dbReference type="InterPro" id="IPR050465">
    <property type="entry name" value="UPF0194_transport"/>
</dbReference>
<feature type="domain" description="YknX-like C-terminal permuted SH3-like" evidence="3">
    <location>
        <begin position="330"/>
        <end position="397"/>
    </location>
</feature>
<dbReference type="PANTHER" id="PTHR32347:SF29">
    <property type="entry name" value="UPF0194 MEMBRANE PROTEIN YBHG"/>
    <property type="match status" value="1"/>
</dbReference>
<sequence>MLEKLKRWRWAILIAALFILGLGYSFWPEAVPVDTGEVTRGPMTVGITDDGVTRVHDAYIVSAPVSGYVTRIEIEPGDRVVARETIIARMAGRPSTPLDTRSRRELQNALAAARAAERSARARTQSAIASLDLARRELARAEALAERGFLPQSRLDAARTEAAARGAALAAARANVEQNRSEVGRIRASLNEPATGTPTGSGPVAVRSPTSGTILRILHESEGVVAEGTPLVEIGDPEQIEIVVDLLSREAVRVRPGAPVAITRWGGEEVLAGRIRRIEPFGELKISALGIEEQRVNVIIDFNEPLESIARLGHGYQVDATITVWSREDALRVPIGAIFRSGADWHVYVVSGGRAVERPVEIGHINDEHAEVLGGLDEDEEVIVNPGNRVADGRRITNRN</sequence>
<comment type="caution">
    <text evidence="4">The sequence shown here is derived from an EMBL/GenBank/DDBJ whole genome shotgun (WGS) entry which is preliminary data.</text>
</comment>
<dbReference type="GO" id="GO:1990195">
    <property type="term" value="C:macrolide transmembrane transporter complex"/>
    <property type="evidence" value="ECO:0007669"/>
    <property type="project" value="InterPro"/>
</dbReference>
<protein>
    <submittedName>
        <fullName evidence="4">HlyD family secretion protein</fullName>
    </submittedName>
</protein>
<evidence type="ECO:0000313" key="4">
    <source>
        <dbReference type="EMBL" id="RED17798.1"/>
    </source>
</evidence>
<dbReference type="Gene3D" id="2.40.420.20">
    <property type="match status" value="1"/>
</dbReference>
<dbReference type="GO" id="GO:0030313">
    <property type="term" value="C:cell envelope"/>
    <property type="evidence" value="ECO:0007669"/>
    <property type="project" value="UniProtKB-SubCell"/>
</dbReference>
<evidence type="ECO:0000313" key="5">
    <source>
        <dbReference type="Proteomes" id="UP000256310"/>
    </source>
</evidence>
<dbReference type="GO" id="GO:1990961">
    <property type="term" value="P:xenobiotic detoxification by transmembrane export across the plasma membrane"/>
    <property type="evidence" value="ECO:0007669"/>
    <property type="project" value="InterPro"/>
</dbReference>
<dbReference type="EMBL" id="QRDP01000004">
    <property type="protein sequence ID" value="RED17798.1"/>
    <property type="molecule type" value="Genomic_DNA"/>
</dbReference>
<dbReference type="AlphaFoldDB" id="A0A3D9FJG8"/>
<organism evidence="4 5">
    <name type="scientific">Parasphingopyxis lamellibrachiae</name>
    <dbReference type="NCBI Taxonomy" id="680125"/>
    <lineage>
        <taxon>Bacteria</taxon>
        <taxon>Pseudomonadati</taxon>
        <taxon>Pseudomonadota</taxon>
        <taxon>Alphaproteobacteria</taxon>
        <taxon>Sphingomonadales</taxon>
        <taxon>Sphingomonadaceae</taxon>
        <taxon>Parasphingopyxis</taxon>
    </lineage>
</organism>
<evidence type="ECO:0000256" key="2">
    <source>
        <dbReference type="ARBA" id="ARBA00023054"/>
    </source>
</evidence>
<dbReference type="GO" id="GO:0019898">
    <property type="term" value="C:extrinsic component of membrane"/>
    <property type="evidence" value="ECO:0007669"/>
    <property type="project" value="InterPro"/>
</dbReference>
<name>A0A3D9FJG8_9SPHN</name>
<evidence type="ECO:0000259" key="3">
    <source>
        <dbReference type="Pfam" id="PF25989"/>
    </source>
</evidence>
<dbReference type="InterPro" id="IPR030190">
    <property type="entry name" value="MacA_alpha-hairpin_sf"/>
</dbReference>
<dbReference type="InterPro" id="IPR058637">
    <property type="entry name" value="YknX-like_C"/>
</dbReference>
<dbReference type="Gene3D" id="6.10.140.1990">
    <property type="match status" value="1"/>
</dbReference>
<keyword evidence="5" id="KW-1185">Reference proteome</keyword>
<dbReference type="Gene3D" id="2.40.30.170">
    <property type="match status" value="1"/>
</dbReference>
<reference evidence="4 5" key="1">
    <citation type="submission" date="2018-07" db="EMBL/GenBank/DDBJ databases">
        <title>Genomic Encyclopedia of Type Strains, Phase IV (KMG-IV): sequencing the most valuable type-strain genomes for metagenomic binning, comparative biology and taxonomic classification.</title>
        <authorList>
            <person name="Goeker M."/>
        </authorList>
    </citation>
    <scope>NUCLEOTIDE SEQUENCE [LARGE SCALE GENOMIC DNA]</scope>
    <source>
        <strain evidence="4 5">DSM 26725</strain>
    </source>
</reference>
<gene>
    <name evidence="4" type="ORF">DFR46_2852</name>
</gene>
<dbReference type="OrthoDB" id="9791520at2"/>